<sequence>MDNFFHRIIHPLPGMVYPSSNHPPQHFPPMPVETGHPGYQSCARTNDTTFHPDKPSVSVRNDETTPAEDIPRHQAMPLSDSFGQKTDIKLPISPKSMRYS</sequence>
<dbReference type="EMBL" id="BDGG01000001">
    <property type="protein sequence ID" value="GAU89902.1"/>
    <property type="molecule type" value="Genomic_DNA"/>
</dbReference>
<evidence type="ECO:0000256" key="1">
    <source>
        <dbReference type="SAM" id="MobiDB-lite"/>
    </source>
</evidence>
<evidence type="ECO:0000313" key="2">
    <source>
        <dbReference type="EMBL" id="GAU89902.1"/>
    </source>
</evidence>
<evidence type="ECO:0000313" key="3">
    <source>
        <dbReference type="Proteomes" id="UP000186922"/>
    </source>
</evidence>
<feature type="region of interest" description="Disordered" evidence="1">
    <location>
        <begin position="20"/>
        <end position="100"/>
    </location>
</feature>
<name>A0A1D1UQG4_RAMVA</name>
<dbReference type="Proteomes" id="UP000186922">
    <property type="component" value="Unassembled WGS sequence"/>
</dbReference>
<accession>A0A1D1UQG4</accession>
<comment type="caution">
    <text evidence="2">The sequence shown here is derived from an EMBL/GenBank/DDBJ whole genome shotgun (WGS) entry which is preliminary data.</text>
</comment>
<dbReference type="AlphaFoldDB" id="A0A1D1UQG4"/>
<keyword evidence="3" id="KW-1185">Reference proteome</keyword>
<organism evidence="2 3">
    <name type="scientific">Ramazzottius varieornatus</name>
    <name type="common">Water bear</name>
    <name type="synonym">Tardigrade</name>
    <dbReference type="NCBI Taxonomy" id="947166"/>
    <lineage>
        <taxon>Eukaryota</taxon>
        <taxon>Metazoa</taxon>
        <taxon>Ecdysozoa</taxon>
        <taxon>Tardigrada</taxon>
        <taxon>Eutardigrada</taxon>
        <taxon>Parachela</taxon>
        <taxon>Hypsibioidea</taxon>
        <taxon>Ramazzottiidae</taxon>
        <taxon>Ramazzottius</taxon>
    </lineage>
</organism>
<reference evidence="2 3" key="1">
    <citation type="journal article" date="2016" name="Nat. Commun.">
        <title>Extremotolerant tardigrade genome and improved radiotolerance of human cultured cells by tardigrade-unique protein.</title>
        <authorList>
            <person name="Hashimoto T."/>
            <person name="Horikawa D.D."/>
            <person name="Saito Y."/>
            <person name="Kuwahara H."/>
            <person name="Kozuka-Hata H."/>
            <person name="Shin-I T."/>
            <person name="Minakuchi Y."/>
            <person name="Ohishi K."/>
            <person name="Motoyama A."/>
            <person name="Aizu T."/>
            <person name="Enomoto A."/>
            <person name="Kondo K."/>
            <person name="Tanaka S."/>
            <person name="Hara Y."/>
            <person name="Koshikawa S."/>
            <person name="Sagara H."/>
            <person name="Miura T."/>
            <person name="Yokobori S."/>
            <person name="Miyagawa K."/>
            <person name="Suzuki Y."/>
            <person name="Kubo T."/>
            <person name="Oyama M."/>
            <person name="Kohara Y."/>
            <person name="Fujiyama A."/>
            <person name="Arakawa K."/>
            <person name="Katayama T."/>
            <person name="Toyoda A."/>
            <person name="Kunieda T."/>
        </authorList>
    </citation>
    <scope>NUCLEOTIDE SEQUENCE [LARGE SCALE GENOMIC DNA]</scope>
    <source>
        <strain evidence="2 3">YOKOZUNA-1</strain>
    </source>
</reference>
<gene>
    <name evidence="2" type="primary">RvY_02397-1</name>
    <name evidence="2" type="synonym">RvY_02397.1</name>
    <name evidence="2" type="ORF">RvY_02397</name>
</gene>
<proteinExistence type="predicted"/>
<protein>
    <submittedName>
        <fullName evidence="2">Uncharacterized protein</fullName>
    </submittedName>
</protein>